<feature type="transmembrane region" description="Helical" evidence="1">
    <location>
        <begin position="38"/>
        <end position="56"/>
    </location>
</feature>
<gene>
    <name evidence="2" type="ORF">RM425_10735</name>
</gene>
<name>A0ABU2K859_9ACTN</name>
<dbReference type="Proteomes" id="UP001183222">
    <property type="component" value="Unassembled WGS sequence"/>
</dbReference>
<keyword evidence="1" id="KW-0812">Transmembrane</keyword>
<evidence type="ECO:0000313" key="3">
    <source>
        <dbReference type="Proteomes" id="UP001183222"/>
    </source>
</evidence>
<dbReference type="EMBL" id="JAVREI010000006">
    <property type="protein sequence ID" value="MDT0276374.1"/>
    <property type="molecule type" value="Genomic_DNA"/>
</dbReference>
<sequence>MTGRAAQWRLAGEVGWLVVSTTLLIVIAAQATNHQWRLGWLVLLTVNTAVVVYRIGRMRRRLRPGRSDA</sequence>
<organism evidence="2 3">
    <name type="scientific">Blastococcus goldschmidtiae</name>
    <dbReference type="NCBI Taxonomy" id="3075546"/>
    <lineage>
        <taxon>Bacteria</taxon>
        <taxon>Bacillati</taxon>
        <taxon>Actinomycetota</taxon>
        <taxon>Actinomycetes</taxon>
        <taxon>Geodermatophilales</taxon>
        <taxon>Geodermatophilaceae</taxon>
        <taxon>Blastococcus</taxon>
    </lineage>
</organism>
<keyword evidence="1" id="KW-0472">Membrane</keyword>
<feature type="transmembrane region" description="Helical" evidence="1">
    <location>
        <begin position="14"/>
        <end position="32"/>
    </location>
</feature>
<accession>A0ABU2K859</accession>
<protein>
    <submittedName>
        <fullName evidence="2">Uncharacterized protein</fullName>
    </submittedName>
</protein>
<evidence type="ECO:0000313" key="2">
    <source>
        <dbReference type="EMBL" id="MDT0276374.1"/>
    </source>
</evidence>
<comment type="caution">
    <text evidence="2">The sequence shown here is derived from an EMBL/GenBank/DDBJ whole genome shotgun (WGS) entry which is preliminary data.</text>
</comment>
<dbReference type="RefSeq" id="WP_311345192.1">
    <property type="nucleotide sequence ID" value="NZ_JAVREI010000006.1"/>
</dbReference>
<proteinExistence type="predicted"/>
<keyword evidence="3" id="KW-1185">Reference proteome</keyword>
<evidence type="ECO:0000256" key="1">
    <source>
        <dbReference type="SAM" id="Phobius"/>
    </source>
</evidence>
<reference evidence="3" key="1">
    <citation type="submission" date="2023-07" db="EMBL/GenBank/DDBJ databases">
        <title>30 novel species of actinomycetes from the DSMZ collection.</title>
        <authorList>
            <person name="Nouioui I."/>
        </authorList>
    </citation>
    <scope>NUCLEOTIDE SEQUENCE [LARGE SCALE GENOMIC DNA]</scope>
    <source>
        <strain evidence="3">DSM 46792</strain>
    </source>
</reference>
<keyword evidence="1" id="KW-1133">Transmembrane helix</keyword>